<dbReference type="Proteomes" id="UP000095767">
    <property type="component" value="Unassembled WGS sequence"/>
</dbReference>
<dbReference type="EMBL" id="LWDX02060935">
    <property type="protein sequence ID" value="OEL17123.1"/>
    <property type="molecule type" value="Genomic_DNA"/>
</dbReference>
<keyword evidence="2" id="KW-1185">Reference proteome</keyword>
<evidence type="ECO:0000313" key="1">
    <source>
        <dbReference type="EMBL" id="OEL17123.1"/>
    </source>
</evidence>
<evidence type="ECO:0000313" key="2">
    <source>
        <dbReference type="Proteomes" id="UP000095767"/>
    </source>
</evidence>
<dbReference type="AlphaFoldDB" id="A0A1E5UW88"/>
<sequence length="19" mass="2079">MKFSSNTNMASHSCISGNY</sequence>
<name>A0A1E5UW88_9POAL</name>
<organism evidence="1 2">
    <name type="scientific">Dichanthelium oligosanthes</name>
    <dbReference type="NCBI Taxonomy" id="888268"/>
    <lineage>
        <taxon>Eukaryota</taxon>
        <taxon>Viridiplantae</taxon>
        <taxon>Streptophyta</taxon>
        <taxon>Embryophyta</taxon>
        <taxon>Tracheophyta</taxon>
        <taxon>Spermatophyta</taxon>
        <taxon>Magnoliopsida</taxon>
        <taxon>Liliopsida</taxon>
        <taxon>Poales</taxon>
        <taxon>Poaceae</taxon>
        <taxon>PACMAD clade</taxon>
        <taxon>Panicoideae</taxon>
        <taxon>Panicodae</taxon>
        <taxon>Paniceae</taxon>
        <taxon>Dichantheliinae</taxon>
        <taxon>Dichanthelium</taxon>
    </lineage>
</organism>
<accession>A0A1E5UW88</accession>
<protein>
    <submittedName>
        <fullName evidence="1">Uncharacterized protein</fullName>
    </submittedName>
</protein>
<comment type="caution">
    <text evidence="1">The sequence shown here is derived from an EMBL/GenBank/DDBJ whole genome shotgun (WGS) entry which is preliminary data.</text>
</comment>
<reference evidence="1 2" key="1">
    <citation type="submission" date="2016-09" db="EMBL/GenBank/DDBJ databases">
        <title>The draft genome of Dichanthelium oligosanthes: A C3 panicoid grass species.</title>
        <authorList>
            <person name="Studer A.J."/>
            <person name="Schnable J.C."/>
            <person name="Brutnell T.P."/>
        </authorList>
    </citation>
    <scope>NUCLEOTIDE SEQUENCE [LARGE SCALE GENOMIC DNA]</scope>
    <source>
        <strain evidence="2">cv. Kellogg 1175</strain>
        <tissue evidence="1">Leaf</tissue>
    </source>
</reference>
<gene>
    <name evidence="1" type="ORF">BAE44_0021860</name>
</gene>
<proteinExistence type="predicted"/>